<dbReference type="EC" id="2.7.1.12" evidence="3 10"/>
<dbReference type="SUPFAM" id="SSF52540">
    <property type="entry name" value="P-loop containing nucleoside triphosphate hydrolases"/>
    <property type="match status" value="1"/>
</dbReference>
<protein>
    <recommendedName>
        <fullName evidence="3 10">Gluconokinase</fullName>
        <ecNumber evidence="3 10">2.7.1.12</ecNumber>
    </recommendedName>
</protein>
<keyword evidence="8" id="KW-0311">Gluconate utilization</keyword>
<comment type="catalytic activity">
    <reaction evidence="9 10">
        <text>D-gluconate + ATP = 6-phospho-D-gluconate + ADP + H(+)</text>
        <dbReference type="Rhea" id="RHEA:19433"/>
        <dbReference type="ChEBI" id="CHEBI:15378"/>
        <dbReference type="ChEBI" id="CHEBI:18391"/>
        <dbReference type="ChEBI" id="CHEBI:30616"/>
        <dbReference type="ChEBI" id="CHEBI:58759"/>
        <dbReference type="ChEBI" id="CHEBI:456216"/>
        <dbReference type="EC" id="2.7.1.12"/>
    </reaction>
</comment>
<evidence type="ECO:0000256" key="6">
    <source>
        <dbReference type="ARBA" id="ARBA00022777"/>
    </source>
</evidence>
<dbReference type="AlphaFoldDB" id="A0A1G7XGK6"/>
<reference evidence="11 12" key="1">
    <citation type="submission" date="2016-10" db="EMBL/GenBank/DDBJ databases">
        <authorList>
            <person name="de Groot N.N."/>
        </authorList>
    </citation>
    <scope>NUCLEOTIDE SEQUENCE [LARGE SCALE GENOMIC DNA]</scope>
    <source>
        <strain evidence="11 12">CGMCC 1.10267</strain>
    </source>
</reference>
<keyword evidence="7 10" id="KW-0067">ATP-binding</keyword>
<dbReference type="NCBIfam" id="TIGR01313">
    <property type="entry name" value="therm_gnt_kin"/>
    <property type="match status" value="1"/>
</dbReference>
<keyword evidence="12" id="KW-1185">Reference proteome</keyword>
<dbReference type="Proteomes" id="UP000199495">
    <property type="component" value="Unassembled WGS sequence"/>
</dbReference>
<evidence type="ECO:0000313" key="11">
    <source>
        <dbReference type="EMBL" id="SDG83213.1"/>
    </source>
</evidence>
<evidence type="ECO:0000256" key="4">
    <source>
        <dbReference type="ARBA" id="ARBA00022679"/>
    </source>
</evidence>
<dbReference type="EMBL" id="FNCS01000009">
    <property type="protein sequence ID" value="SDG83213.1"/>
    <property type="molecule type" value="Genomic_DNA"/>
</dbReference>
<dbReference type="OrthoDB" id="9795716at2"/>
<keyword evidence="4 10" id="KW-0808">Transferase</keyword>
<dbReference type="GO" id="GO:0019521">
    <property type="term" value="P:D-gluconate metabolic process"/>
    <property type="evidence" value="ECO:0007669"/>
    <property type="project" value="UniProtKB-KW"/>
</dbReference>
<keyword evidence="6 10" id="KW-0418">Kinase</keyword>
<dbReference type="GO" id="GO:0005737">
    <property type="term" value="C:cytoplasm"/>
    <property type="evidence" value="ECO:0007669"/>
    <property type="project" value="TreeGrafter"/>
</dbReference>
<dbReference type="FunFam" id="3.40.50.300:FF:000522">
    <property type="entry name" value="Gluconokinase"/>
    <property type="match status" value="1"/>
</dbReference>
<proteinExistence type="inferred from homology"/>
<evidence type="ECO:0000256" key="2">
    <source>
        <dbReference type="ARBA" id="ARBA00008420"/>
    </source>
</evidence>
<dbReference type="RefSeq" id="WP_090597368.1">
    <property type="nucleotide sequence ID" value="NZ_FNCS01000009.1"/>
</dbReference>
<evidence type="ECO:0000256" key="1">
    <source>
        <dbReference type="ARBA" id="ARBA00004761"/>
    </source>
</evidence>
<keyword evidence="5 10" id="KW-0547">Nucleotide-binding</keyword>
<evidence type="ECO:0000256" key="9">
    <source>
        <dbReference type="ARBA" id="ARBA00048090"/>
    </source>
</evidence>
<evidence type="ECO:0000313" key="12">
    <source>
        <dbReference type="Proteomes" id="UP000199495"/>
    </source>
</evidence>
<evidence type="ECO:0000256" key="7">
    <source>
        <dbReference type="ARBA" id="ARBA00022840"/>
    </source>
</evidence>
<accession>A0A1G7XGK6</accession>
<dbReference type="CDD" id="cd02021">
    <property type="entry name" value="GntK"/>
    <property type="match status" value="1"/>
</dbReference>
<dbReference type="STRING" id="440168.SAMN04487974_10994"/>
<dbReference type="InterPro" id="IPR027417">
    <property type="entry name" value="P-loop_NTPase"/>
</dbReference>
<dbReference type="PANTHER" id="PTHR43442:SF3">
    <property type="entry name" value="GLUCONOKINASE-RELATED"/>
    <property type="match status" value="1"/>
</dbReference>
<dbReference type="PANTHER" id="PTHR43442">
    <property type="entry name" value="GLUCONOKINASE-RELATED"/>
    <property type="match status" value="1"/>
</dbReference>
<evidence type="ECO:0000256" key="5">
    <source>
        <dbReference type="ARBA" id="ARBA00022741"/>
    </source>
</evidence>
<evidence type="ECO:0000256" key="10">
    <source>
        <dbReference type="RuleBase" id="RU363066"/>
    </source>
</evidence>
<evidence type="ECO:0000256" key="3">
    <source>
        <dbReference type="ARBA" id="ARBA00012054"/>
    </source>
</evidence>
<gene>
    <name evidence="11" type="ORF">SAMN04487974_10994</name>
</gene>
<dbReference type="Pfam" id="PF01202">
    <property type="entry name" value="SKI"/>
    <property type="match status" value="1"/>
</dbReference>
<dbReference type="GO" id="GO:0046316">
    <property type="term" value="F:gluconokinase activity"/>
    <property type="evidence" value="ECO:0007669"/>
    <property type="project" value="UniProtKB-EC"/>
</dbReference>
<evidence type="ECO:0000256" key="8">
    <source>
        <dbReference type="ARBA" id="ARBA00023064"/>
    </source>
</evidence>
<name>A0A1G7XGK6_9HYPH</name>
<organism evidence="11 12">
    <name type="scientific">Pelagibacterium luteolum</name>
    <dbReference type="NCBI Taxonomy" id="440168"/>
    <lineage>
        <taxon>Bacteria</taxon>
        <taxon>Pseudomonadati</taxon>
        <taxon>Pseudomonadota</taxon>
        <taxon>Alphaproteobacteria</taxon>
        <taxon>Hyphomicrobiales</taxon>
        <taxon>Devosiaceae</taxon>
        <taxon>Pelagibacterium</taxon>
    </lineage>
</organism>
<comment type="similarity">
    <text evidence="2 10">Belongs to the gluconokinase GntK/GntV family.</text>
</comment>
<sequence length="177" mass="19787">MQERPLNSHADIRLIVVMGVSGAGKSTIGERLAKKLDIPFLDADNLHPRSNVEKMRGGTPLTDEDRFPWLEIVADAMRNTADTRGRVVCACSALRRVYRDCLTRRAGEQILFVLLHGDKAVIAERQANRPGHFMPPKLLDSQFATLEHFEDDEDGIVVDVAKSVEEIVDEIAVQITR</sequence>
<dbReference type="InterPro" id="IPR006001">
    <property type="entry name" value="Therm_gnt_kin"/>
</dbReference>
<dbReference type="GO" id="GO:0005524">
    <property type="term" value="F:ATP binding"/>
    <property type="evidence" value="ECO:0007669"/>
    <property type="project" value="UniProtKB-KW"/>
</dbReference>
<comment type="pathway">
    <text evidence="1">Carbohydrate acid metabolism.</text>
</comment>
<dbReference type="InterPro" id="IPR031322">
    <property type="entry name" value="Shikimate/glucono_kinase"/>
</dbReference>
<dbReference type="Gene3D" id="3.40.50.300">
    <property type="entry name" value="P-loop containing nucleotide triphosphate hydrolases"/>
    <property type="match status" value="1"/>
</dbReference>